<dbReference type="Pfam" id="PF09524">
    <property type="entry name" value="Phg_2220_C"/>
    <property type="match status" value="1"/>
</dbReference>
<proteinExistence type="predicted"/>
<dbReference type="EMBL" id="CM001441">
    <property type="protein sequence ID" value="EHQ92320.1"/>
    <property type="molecule type" value="Genomic_DNA"/>
</dbReference>
<organism evidence="2 3">
    <name type="scientific">Desulfosporosinus youngiae DSM 17734</name>
    <dbReference type="NCBI Taxonomy" id="768710"/>
    <lineage>
        <taxon>Bacteria</taxon>
        <taxon>Bacillati</taxon>
        <taxon>Bacillota</taxon>
        <taxon>Clostridia</taxon>
        <taxon>Eubacteriales</taxon>
        <taxon>Desulfitobacteriaceae</taxon>
        <taxon>Desulfosporosinus</taxon>
    </lineage>
</organism>
<feature type="domain" description="Phage conserved hypothetical protein C-terminal" evidence="1">
    <location>
        <begin position="199"/>
        <end position="272"/>
    </location>
</feature>
<evidence type="ECO:0000313" key="3">
    <source>
        <dbReference type="Proteomes" id="UP000005104"/>
    </source>
</evidence>
<sequence length="298" mass="34170">MAGMIQFRFNADYVQRFDSLAARLGLNRTQVIRNLLSNDTILIDMIEEKAKTLQQITIEDVFGAKEGTPSIITIRLNKVFEERFNDLAAGLGINRVQVLRNLLSGDEILVSGVCKKAKTIKVRSLDAVKNEQNPSCQQPVNNIAVESFSTSQEHQKHQDGINLFSKFYGENEHTQSPLRRGRKKKILSDIDHSEERRLIIAHLNKMTGKNFGLDTKESLTAIDKMLEEGKKLDEFIRIIDNMVSVWLDDPKMNVRLCPETLFRPRHWEKYLNANSSSNGDIKQTGLKKKNDKYENFYL</sequence>
<dbReference type="eggNOG" id="ENOG5032758">
    <property type="taxonomic scope" value="Bacteria"/>
</dbReference>
<dbReference type="Proteomes" id="UP000005104">
    <property type="component" value="Chromosome"/>
</dbReference>
<keyword evidence="3" id="KW-1185">Reference proteome</keyword>
<dbReference type="InterPro" id="IPR011741">
    <property type="entry name" value="Phg_2220_C"/>
</dbReference>
<dbReference type="OrthoDB" id="3199595at2"/>
<name>H5Y0R4_9FIRM</name>
<dbReference type="HOGENOM" id="CLU_932954_0_0_9"/>
<dbReference type="AlphaFoldDB" id="H5Y0R4"/>
<gene>
    <name evidence="2" type="ORF">DesyoDRAFT_5394</name>
</gene>
<reference evidence="2 3" key="1">
    <citation type="submission" date="2011-11" db="EMBL/GenBank/DDBJ databases">
        <title>The Noncontiguous Finished genome of Desulfosporosinus youngiae DSM 17734.</title>
        <authorList>
            <consortium name="US DOE Joint Genome Institute (JGI-PGF)"/>
            <person name="Lucas S."/>
            <person name="Han J."/>
            <person name="Lapidus A."/>
            <person name="Cheng J.-F."/>
            <person name="Goodwin L."/>
            <person name="Pitluck S."/>
            <person name="Peters L."/>
            <person name="Ovchinnikova G."/>
            <person name="Lu M."/>
            <person name="Land M.L."/>
            <person name="Hauser L."/>
            <person name="Pester M."/>
            <person name="Spring S."/>
            <person name="Ollivier B."/>
            <person name="Rattei T."/>
            <person name="Klenk H.-P."/>
            <person name="Wagner M."/>
            <person name="Loy A."/>
            <person name="Woyke T.J."/>
        </authorList>
    </citation>
    <scope>NUCLEOTIDE SEQUENCE [LARGE SCALE GENOMIC DNA]</scope>
    <source>
        <strain evidence="2 3">DSM 17734</strain>
    </source>
</reference>
<accession>H5Y0R4</accession>
<evidence type="ECO:0000313" key="2">
    <source>
        <dbReference type="EMBL" id="EHQ92320.1"/>
    </source>
</evidence>
<protein>
    <submittedName>
        <fullName evidence="2">Conserved phage protein</fullName>
    </submittedName>
</protein>
<evidence type="ECO:0000259" key="1">
    <source>
        <dbReference type="Pfam" id="PF09524"/>
    </source>
</evidence>